<dbReference type="EMBL" id="KZ155831">
    <property type="protein sequence ID" value="OUS43621.1"/>
    <property type="molecule type" value="Genomic_DNA"/>
</dbReference>
<organism evidence="3">
    <name type="scientific">Ostreococcus tauri</name>
    <name type="common">Marine green alga</name>
    <dbReference type="NCBI Taxonomy" id="70448"/>
    <lineage>
        <taxon>Eukaryota</taxon>
        <taxon>Viridiplantae</taxon>
        <taxon>Chlorophyta</taxon>
        <taxon>Mamiellophyceae</taxon>
        <taxon>Mamiellales</taxon>
        <taxon>Bathycoccaceae</taxon>
        <taxon>Ostreococcus</taxon>
    </lineage>
</organism>
<name>A0A1Y5I296_OSTTA</name>
<feature type="transmembrane region" description="Helical" evidence="2">
    <location>
        <begin position="201"/>
        <end position="223"/>
    </location>
</feature>
<dbReference type="AlphaFoldDB" id="A0A1Y5I296"/>
<proteinExistence type="predicted"/>
<keyword evidence="2" id="KW-1133">Transmembrane helix</keyword>
<feature type="compositionally biased region" description="Basic and acidic residues" evidence="1">
    <location>
        <begin position="156"/>
        <end position="180"/>
    </location>
</feature>
<dbReference type="Proteomes" id="UP000195557">
    <property type="component" value="Unassembled WGS sequence"/>
</dbReference>
<sequence>MKVAAIQPTRRCVHARAPVRERRRAPPNPLRATIIENSDTSTEYTIQMTTEEARKCLRFDAIVVADNERAIFVSGVARDSSAERCGIVPGQRLRALTNPVDKEAMMFLGDGQRLAFVKDAVRSTRLEELTFILEKEISVTQEMVAAAMSEEEREEEAMRAERARVKNETPTRRTDREGKKIKDRPDLYSDKWEGDEYKGSFWNELTVGIAVAVVVPLVITVLATTTRGVLWDVTRF</sequence>
<accession>A0A1Y5I296</accession>
<keyword evidence="2" id="KW-0812">Transmembrane</keyword>
<evidence type="ECO:0000256" key="1">
    <source>
        <dbReference type="SAM" id="MobiDB-lite"/>
    </source>
</evidence>
<gene>
    <name evidence="3" type="ORF">BE221DRAFT_207612</name>
</gene>
<reference evidence="3" key="1">
    <citation type="submission" date="2017-04" db="EMBL/GenBank/DDBJ databases">
        <title>Population genomics of picophytoplankton unveils novel chromosome hypervariability.</title>
        <authorList>
            <consortium name="DOE Joint Genome Institute"/>
            <person name="Blanc-Mathieu R."/>
            <person name="Krasovec M."/>
            <person name="Hebrard M."/>
            <person name="Yau S."/>
            <person name="Desgranges E."/>
            <person name="Martin J."/>
            <person name="Schackwitz W."/>
            <person name="Kuo A."/>
            <person name="Salin G."/>
            <person name="Donnadieu C."/>
            <person name="Desdevises Y."/>
            <person name="Sanchez-Ferandin S."/>
            <person name="Moreau H."/>
            <person name="Rivals E."/>
            <person name="Grigoriev I.V."/>
            <person name="Grimsley N."/>
            <person name="Eyre-Walker A."/>
            <person name="Piganeau G."/>
        </authorList>
    </citation>
    <scope>NUCLEOTIDE SEQUENCE [LARGE SCALE GENOMIC DNA]</scope>
    <source>
        <strain evidence="3">RCC 1115</strain>
    </source>
</reference>
<keyword evidence="2" id="KW-0472">Membrane</keyword>
<feature type="region of interest" description="Disordered" evidence="1">
    <location>
        <begin position="152"/>
        <end position="180"/>
    </location>
</feature>
<protein>
    <submittedName>
        <fullName evidence="3">Uncharacterized protein</fullName>
    </submittedName>
</protein>
<evidence type="ECO:0000313" key="3">
    <source>
        <dbReference type="EMBL" id="OUS43621.1"/>
    </source>
</evidence>
<evidence type="ECO:0000256" key="2">
    <source>
        <dbReference type="SAM" id="Phobius"/>
    </source>
</evidence>